<keyword evidence="3" id="KW-0862">Zinc</keyword>
<gene>
    <name evidence="7" type="ORF">BUALT_Bualt19G0033900</name>
</gene>
<keyword evidence="8" id="KW-1185">Reference proteome</keyword>
<protein>
    <recommendedName>
        <fullName evidence="6">BED-type domain-containing protein</fullName>
    </recommendedName>
</protein>
<proteinExistence type="predicted"/>
<evidence type="ECO:0000313" key="8">
    <source>
        <dbReference type="Proteomes" id="UP000826271"/>
    </source>
</evidence>
<organism evidence="7 8">
    <name type="scientific">Buddleja alternifolia</name>
    <dbReference type="NCBI Taxonomy" id="168488"/>
    <lineage>
        <taxon>Eukaryota</taxon>
        <taxon>Viridiplantae</taxon>
        <taxon>Streptophyta</taxon>
        <taxon>Embryophyta</taxon>
        <taxon>Tracheophyta</taxon>
        <taxon>Spermatophyta</taxon>
        <taxon>Magnoliopsida</taxon>
        <taxon>eudicotyledons</taxon>
        <taxon>Gunneridae</taxon>
        <taxon>Pentapetalae</taxon>
        <taxon>asterids</taxon>
        <taxon>lamiids</taxon>
        <taxon>Lamiales</taxon>
        <taxon>Scrophulariaceae</taxon>
        <taxon>Buddlejeae</taxon>
        <taxon>Buddleja</taxon>
    </lineage>
</organism>
<feature type="domain" description="BED-type" evidence="6">
    <location>
        <begin position="24"/>
        <end position="83"/>
    </location>
</feature>
<evidence type="ECO:0000256" key="3">
    <source>
        <dbReference type="ARBA" id="ARBA00022833"/>
    </source>
</evidence>
<evidence type="ECO:0000256" key="4">
    <source>
        <dbReference type="PROSITE-ProRule" id="PRU00027"/>
    </source>
</evidence>
<evidence type="ECO:0000313" key="7">
    <source>
        <dbReference type="EMBL" id="KAG8363548.1"/>
    </source>
</evidence>
<dbReference type="Proteomes" id="UP000826271">
    <property type="component" value="Unassembled WGS sequence"/>
</dbReference>
<dbReference type="Pfam" id="PF02892">
    <property type="entry name" value="zf-BED"/>
    <property type="match status" value="1"/>
</dbReference>
<keyword evidence="1" id="KW-0479">Metal-binding</keyword>
<feature type="region of interest" description="Disordered" evidence="5">
    <location>
        <begin position="128"/>
        <end position="147"/>
    </location>
</feature>
<keyword evidence="2 4" id="KW-0863">Zinc-finger</keyword>
<dbReference type="AlphaFoldDB" id="A0AAV6W935"/>
<evidence type="ECO:0000256" key="5">
    <source>
        <dbReference type="SAM" id="MobiDB-lite"/>
    </source>
</evidence>
<dbReference type="GO" id="GO:0008270">
    <property type="term" value="F:zinc ion binding"/>
    <property type="evidence" value="ECO:0007669"/>
    <property type="project" value="UniProtKB-KW"/>
</dbReference>
<sequence length="297" mass="33291">MDATGSQSTSTGGQEVSSGSNPRQKRDVAWNYVSEATNAEGKKTLICGFCHASFRGGGINRMKQHLAGTRGIVTPCKKVPPEVRFMIQGSLKENSEKAKEKREAIHIDDQLLANIDDSHVDNDIQEITPRPAQREGHNNVQPTSSRKRKGAIVLDSYFKSGNLDPSQPTIMAALQSKGKWHDTDLSLALWVMFSKRSYDPVDYICIDNTEFWKVEKDIEGELDNDELEDLLEEELPGIGEESSSHPSIDEENDGVTIRDVDLEHFGRRTRIDGIGDDDIEEDDDWNNRDFCHSCLKL</sequence>
<dbReference type="PANTHER" id="PTHR46951">
    <property type="entry name" value="BED-TYPE DOMAIN-CONTAINING PROTEIN"/>
    <property type="match status" value="1"/>
</dbReference>
<evidence type="ECO:0000256" key="2">
    <source>
        <dbReference type="ARBA" id="ARBA00022771"/>
    </source>
</evidence>
<comment type="caution">
    <text evidence="7">The sequence shown here is derived from an EMBL/GenBank/DDBJ whole genome shotgun (WGS) entry which is preliminary data.</text>
</comment>
<dbReference type="PANTHER" id="PTHR46951:SF2">
    <property type="entry name" value="BED-TYPE DOMAIN-CONTAINING PROTEIN"/>
    <property type="match status" value="1"/>
</dbReference>
<dbReference type="GO" id="GO:0003677">
    <property type="term" value="F:DNA binding"/>
    <property type="evidence" value="ECO:0007669"/>
    <property type="project" value="InterPro"/>
</dbReference>
<dbReference type="InterPro" id="IPR003656">
    <property type="entry name" value="Znf_BED"/>
</dbReference>
<name>A0AAV6W935_9LAMI</name>
<evidence type="ECO:0000256" key="1">
    <source>
        <dbReference type="ARBA" id="ARBA00022723"/>
    </source>
</evidence>
<feature type="compositionally biased region" description="Polar residues" evidence="5">
    <location>
        <begin position="1"/>
        <end position="22"/>
    </location>
</feature>
<dbReference type="PROSITE" id="PS50808">
    <property type="entry name" value="ZF_BED"/>
    <property type="match status" value="1"/>
</dbReference>
<accession>A0AAV6W935</accession>
<evidence type="ECO:0000259" key="6">
    <source>
        <dbReference type="PROSITE" id="PS50808"/>
    </source>
</evidence>
<feature type="region of interest" description="Disordered" evidence="5">
    <location>
        <begin position="1"/>
        <end position="25"/>
    </location>
</feature>
<dbReference type="EMBL" id="WHWC01000019">
    <property type="protein sequence ID" value="KAG8363548.1"/>
    <property type="molecule type" value="Genomic_DNA"/>
</dbReference>
<reference evidence="7" key="1">
    <citation type="submission" date="2019-10" db="EMBL/GenBank/DDBJ databases">
        <authorList>
            <person name="Zhang R."/>
            <person name="Pan Y."/>
            <person name="Wang J."/>
            <person name="Ma R."/>
            <person name="Yu S."/>
        </authorList>
    </citation>
    <scope>NUCLEOTIDE SEQUENCE</scope>
    <source>
        <strain evidence="7">LA-IB0</strain>
        <tissue evidence="7">Leaf</tissue>
    </source>
</reference>